<sequence>MRLRLIICFFAHAIILLVYNVSLWAQYSTVINVPPVPNLGNGQEITSGTQLNLGPGGSVGTSFHAWNGSEISISGGEIGGGFNVEQGATANISGGTTGSIRAHSGSNVTLSGGAIGDYLRAESQSSFTILGGDFLIDTVPVEGLVNEGDSATIQVPFETLLSGVFADGTPFAFVVTKGFIAALEPHNTFSLVLSPLPDPGPPVIDVSTIPAPKGARNDQIIIVRDGAELGKNFTAIQGSILLIQEGGIVQNNLEVVRSTVNLTGGTIVSDFDAIAGSNVKISSGFAEEVILLDSTLTVTGGTIGHDHQGLFIGGAIDAKLNSTVNVSGGTIGDGVFIGEGSVLDVSGGTIGDFVDVFIGGTANISGGLFGERFDAFS</sequence>
<accession>A0A5B9QGQ5</accession>
<dbReference type="EMBL" id="CP042913">
    <property type="protein sequence ID" value="QEG36772.1"/>
    <property type="molecule type" value="Genomic_DNA"/>
</dbReference>
<organism evidence="1 2">
    <name type="scientific">Bythopirellula goksoeyrii</name>
    <dbReference type="NCBI Taxonomy" id="1400387"/>
    <lineage>
        <taxon>Bacteria</taxon>
        <taxon>Pseudomonadati</taxon>
        <taxon>Planctomycetota</taxon>
        <taxon>Planctomycetia</taxon>
        <taxon>Pirellulales</taxon>
        <taxon>Lacipirellulaceae</taxon>
        <taxon>Bythopirellula</taxon>
    </lineage>
</organism>
<name>A0A5B9QGQ5_9BACT</name>
<dbReference type="Proteomes" id="UP000323917">
    <property type="component" value="Chromosome"/>
</dbReference>
<reference evidence="1 2" key="1">
    <citation type="submission" date="2019-08" db="EMBL/GenBank/DDBJ databases">
        <title>Deep-cultivation of Planctomycetes and their phenomic and genomic characterization uncovers novel biology.</title>
        <authorList>
            <person name="Wiegand S."/>
            <person name="Jogler M."/>
            <person name="Boedeker C."/>
            <person name="Pinto D."/>
            <person name="Vollmers J."/>
            <person name="Rivas-Marin E."/>
            <person name="Kohn T."/>
            <person name="Peeters S.H."/>
            <person name="Heuer A."/>
            <person name="Rast P."/>
            <person name="Oberbeckmann S."/>
            <person name="Bunk B."/>
            <person name="Jeske O."/>
            <person name="Meyerdierks A."/>
            <person name="Storesund J.E."/>
            <person name="Kallscheuer N."/>
            <person name="Luecker S."/>
            <person name="Lage O.M."/>
            <person name="Pohl T."/>
            <person name="Merkel B.J."/>
            <person name="Hornburger P."/>
            <person name="Mueller R.-W."/>
            <person name="Bruemmer F."/>
            <person name="Labrenz M."/>
            <person name="Spormann A.M."/>
            <person name="Op den Camp H."/>
            <person name="Overmann J."/>
            <person name="Amann R."/>
            <person name="Jetten M.S.M."/>
            <person name="Mascher T."/>
            <person name="Medema M.H."/>
            <person name="Devos D.P."/>
            <person name="Kaster A.-K."/>
            <person name="Ovreas L."/>
            <person name="Rohde M."/>
            <person name="Galperin M.Y."/>
            <person name="Jogler C."/>
        </authorList>
    </citation>
    <scope>NUCLEOTIDE SEQUENCE [LARGE SCALE GENOMIC DNA]</scope>
    <source>
        <strain evidence="1 2">Pr1d</strain>
    </source>
</reference>
<proteinExistence type="predicted"/>
<dbReference type="AlphaFoldDB" id="A0A5B9QGQ5"/>
<dbReference type="KEGG" id="bgok:Pr1d_41080"/>
<protein>
    <submittedName>
        <fullName evidence="1">Uncharacterized protein</fullName>
    </submittedName>
</protein>
<evidence type="ECO:0000313" key="1">
    <source>
        <dbReference type="EMBL" id="QEG36772.1"/>
    </source>
</evidence>
<gene>
    <name evidence="1" type="ORF">Pr1d_41080</name>
</gene>
<keyword evidence="2" id="KW-1185">Reference proteome</keyword>
<evidence type="ECO:0000313" key="2">
    <source>
        <dbReference type="Proteomes" id="UP000323917"/>
    </source>
</evidence>